<keyword evidence="1" id="KW-0812">Transmembrane</keyword>
<keyword evidence="3" id="KW-1185">Reference proteome</keyword>
<accession>A0A3M7QEN2</accession>
<evidence type="ECO:0000313" key="3">
    <source>
        <dbReference type="Proteomes" id="UP000276133"/>
    </source>
</evidence>
<organism evidence="2 3">
    <name type="scientific">Brachionus plicatilis</name>
    <name type="common">Marine rotifer</name>
    <name type="synonym">Brachionus muelleri</name>
    <dbReference type="NCBI Taxonomy" id="10195"/>
    <lineage>
        <taxon>Eukaryota</taxon>
        <taxon>Metazoa</taxon>
        <taxon>Spiralia</taxon>
        <taxon>Gnathifera</taxon>
        <taxon>Rotifera</taxon>
        <taxon>Eurotatoria</taxon>
        <taxon>Monogononta</taxon>
        <taxon>Pseudotrocha</taxon>
        <taxon>Ploima</taxon>
        <taxon>Brachionidae</taxon>
        <taxon>Brachionus</taxon>
    </lineage>
</organism>
<dbReference type="Proteomes" id="UP000276133">
    <property type="component" value="Unassembled WGS sequence"/>
</dbReference>
<keyword evidence="1" id="KW-1133">Transmembrane helix</keyword>
<reference evidence="2 3" key="1">
    <citation type="journal article" date="2018" name="Sci. Rep.">
        <title>Genomic signatures of local adaptation to the degree of environmental predictability in rotifers.</title>
        <authorList>
            <person name="Franch-Gras L."/>
            <person name="Hahn C."/>
            <person name="Garcia-Roger E.M."/>
            <person name="Carmona M.J."/>
            <person name="Serra M."/>
            <person name="Gomez A."/>
        </authorList>
    </citation>
    <scope>NUCLEOTIDE SEQUENCE [LARGE SCALE GENOMIC DNA]</scope>
    <source>
        <strain evidence="2">HYR1</strain>
    </source>
</reference>
<dbReference type="AlphaFoldDB" id="A0A3M7QEN2"/>
<evidence type="ECO:0000313" key="2">
    <source>
        <dbReference type="EMBL" id="RNA09652.1"/>
    </source>
</evidence>
<name>A0A3M7QEN2_BRAPC</name>
<comment type="caution">
    <text evidence="2">The sequence shown here is derived from an EMBL/GenBank/DDBJ whole genome shotgun (WGS) entry which is preliminary data.</text>
</comment>
<keyword evidence="1" id="KW-0472">Membrane</keyword>
<gene>
    <name evidence="2" type="ORF">BpHYR1_031233</name>
</gene>
<dbReference type="EMBL" id="REGN01006410">
    <property type="protein sequence ID" value="RNA09652.1"/>
    <property type="molecule type" value="Genomic_DNA"/>
</dbReference>
<sequence length="100" mass="11819">MRILVYLLALIIETLTRKNVWGRFIINNKYLVSYKNRSISCGFYALCSAFALCSATMAFEIHWIYLFLSTFSEVKNEDFSYMFSSQIYIIKEQADEKRRA</sequence>
<proteinExistence type="predicted"/>
<protein>
    <submittedName>
        <fullName evidence="2">Uncharacterized protein</fullName>
    </submittedName>
</protein>
<evidence type="ECO:0000256" key="1">
    <source>
        <dbReference type="SAM" id="Phobius"/>
    </source>
</evidence>
<feature type="transmembrane region" description="Helical" evidence="1">
    <location>
        <begin position="42"/>
        <end position="68"/>
    </location>
</feature>